<feature type="region of interest" description="Disordered" evidence="1">
    <location>
        <begin position="1"/>
        <end position="29"/>
    </location>
</feature>
<gene>
    <name evidence="2" type="ORF">GCM10023215_37820</name>
</gene>
<evidence type="ECO:0000256" key="1">
    <source>
        <dbReference type="SAM" id="MobiDB-lite"/>
    </source>
</evidence>
<reference evidence="3" key="1">
    <citation type="journal article" date="2019" name="Int. J. Syst. Evol. Microbiol.">
        <title>The Global Catalogue of Microorganisms (GCM) 10K type strain sequencing project: providing services to taxonomists for standard genome sequencing and annotation.</title>
        <authorList>
            <consortium name="The Broad Institute Genomics Platform"/>
            <consortium name="The Broad Institute Genome Sequencing Center for Infectious Disease"/>
            <person name="Wu L."/>
            <person name="Ma J."/>
        </authorList>
    </citation>
    <scope>NUCLEOTIDE SEQUENCE [LARGE SCALE GENOMIC DNA]</scope>
    <source>
        <strain evidence="3">JCM 18055</strain>
    </source>
</reference>
<comment type="caution">
    <text evidence="2">The sequence shown here is derived from an EMBL/GenBank/DDBJ whole genome shotgun (WGS) entry which is preliminary data.</text>
</comment>
<dbReference type="RefSeq" id="WP_345381909.1">
    <property type="nucleotide sequence ID" value="NZ_BAABIC010000012.1"/>
</dbReference>
<keyword evidence="3" id="KW-1185">Reference proteome</keyword>
<sequence>MERRSPDGAVPEERRALDEDGTPGPKPAVLDEDAALELLAYLVTAARTQVDEAAEYGPLRLLTAARRLGAAIAPRASAATADFVAGPLAAVPELAVPRDGRQEYAARLDELCRALAGHLTAHFGRGTP</sequence>
<evidence type="ECO:0000313" key="2">
    <source>
        <dbReference type="EMBL" id="GAA4696256.1"/>
    </source>
</evidence>
<accession>A0ABP8WYL3</accession>
<proteinExistence type="predicted"/>
<name>A0ABP8WYL3_9PSEU</name>
<evidence type="ECO:0000313" key="3">
    <source>
        <dbReference type="Proteomes" id="UP001500325"/>
    </source>
</evidence>
<dbReference type="Proteomes" id="UP001500325">
    <property type="component" value="Unassembled WGS sequence"/>
</dbReference>
<feature type="compositionally biased region" description="Basic and acidic residues" evidence="1">
    <location>
        <begin position="1"/>
        <end position="18"/>
    </location>
</feature>
<organism evidence="2 3">
    <name type="scientific">Pseudonocardia yuanmonensis</name>
    <dbReference type="NCBI Taxonomy" id="1095914"/>
    <lineage>
        <taxon>Bacteria</taxon>
        <taxon>Bacillati</taxon>
        <taxon>Actinomycetota</taxon>
        <taxon>Actinomycetes</taxon>
        <taxon>Pseudonocardiales</taxon>
        <taxon>Pseudonocardiaceae</taxon>
        <taxon>Pseudonocardia</taxon>
    </lineage>
</organism>
<protein>
    <submittedName>
        <fullName evidence="2">Uncharacterized protein</fullName>
    </submittedName>
</protein>
<dbReference type="InterPro" id="IPR046074">
    <property type="entry name" value="DUF6092"/>
</dbReference>
<dbReference type="Pfam" id="PF19585">
    <property type="entry name" value="DUF6092"/>
    <property type="match status" value="1"/>
</dbReference>
<dbReference type="EMBL" id="BAABIC010000012">
    <property type="protein sequence ID" value="GAA4696256.1"/>
    <property type="molecule type" value="Genomic_DNA"/>
</dbReference>